<dbReference type="Gene3D" id="2.40.100.10">
    <property type="entry name" value="Cyclophilin-like"/>
    <property type="match status" value="1"/>
</dbReference>
<dbReference type="PROSITE" id="PS50072">
    <property type="entry name" value="CSA_PPIASE_2"/>
    <property type="match status" value="1"/>
</dbReference>
<protein>
    <recommendedName>
        <fullName evidence="2">peptidylprolyl isomerase</fullName>
        <ecNumber evidence="2">5.2.1.8</ecNumber>
    </recommendedName>
</protein>
<feature type="compositionally biased region" description="Basic and acidic residues" evidence="5">
    <location>
        <begin position="559"/>
        <end position="580"/>
    </location>
</feature>
<feature type="compositionally biased region" description="Basic residues" evidence="5">
    <location>
        <begin position="831"/>
        <end position="841"/>
    </location>
</feature>
<dbReference type="PRINTS" id="PR00153">
    <property type="entry name" value="CSAPPISMRASE"/>
</dbReference>
<evidence type="ECO:0000256" key="3">
    <source>
        <dbReference type="ARBA" id="ARBA00023110"/>
    </source>
</evidence>
<dbReference type="PROSITE" id="PS00170">
    <property type="entry name" value="CSA_PPIASE_1"/>
    <property type="match status" value="1"/>
</dbReference>
<organism evidence="7 8">
    <name type="scientific">Henosepilachna vigintioctopunctata</name>
    <dbReference type="NCBI Taxonomy" id="420089"/>
    <lineage>
        <taxon>Eukaryota</taxon>
        <taxon>Metazoa</taxon>
        <taxon>Ecdysozoa</taxon>
        <taxon>Arthropoda</taxon>
        <taxon>Hexapoda</taxon>
        <taxon>Insecta</taxon>
        <taxon>Pterygota</taxon>
        <taxon>Neoptera</taxon>
        <taxon>Endopterygota</taxon>
        <taxon>Coleoptera</taxon>
        <taxon>Polyphaga</taxon>
        <taxon>Cucujiformia</taxon>
        <taxon>Coccinelloidea</taxon>
        <taxon>Coccinellidae</taxon>
        <taxon>Epilachninae</taxon>
        <taxon>Epilachnini</taxon>
        <taxon>Henosepilachna</taxon>
    </lineage>
</organism>
<keyword evidence="4" id="KW-0413">Isomerase</keyword>
<feature type="compositionally biased region" description="Basic and acidic residues" evidence="5">
    <location>
        <begin position="627"/>
        <end position="669"/>
    </location>
</feature>
<dbReference type="FunFam" id="2.40.100.10:FF:000005">
    <property type="entry name" value="Peptidyl-prolyl cis-trans isomerase G"/>
    <property type="match status" value="1"/>
</dbReference>
<dbReference type="EC" id="5.2.1.8" evidence="2"/>
<feature type="compositionally biased region" description="Basic and acidic residues" evidence="5">
    <location>
        <begin position="591"/>
        <end position="609"/>
    </location>
</feature>
<feature type="compositionally biased region" description="Basic and acidic residues" evidence="5">
    <location>
        <begin position="721"/>
        <end position="764"/>
    </location>
</feature>
<comment type="caution">
    <text evidence="7">The sequence shown here is derived from an EMBL/GenBank/DDBJ whole genome shotgun (WGS) entry which is preliminary data.</text>
</comment>
<accession>A0AAW1TVQ6</accession>
<feature type="compositionally biased region" description="Basic and acidic residues" evidence="5">
    <location>
        <begin position="269"/>
        <end position="304"/>
    </location>
</feature>
<dbReference type="GO" id="GO:0005739">
    <property type="term" value="C:mitochondrion"/>
    <property type="evidence" value="ECO:0007669"/>
    <property type="project" value="TreeGrafter"/>
</dbReference>
<feature type="compositionally biased region" description="Basic residues" evidence="5">
    <location>
        <begin position="305"/>
        <end position="335"/>
    </location>
</feature>
<feature type="compositionally biased region" description="Basic and acidic residues" evidence="5">
    <location>
        <begin position="343"/>
        <end position="363"/>
    </location>
</feature>
<dbReference type="InterPro" id="IPR002130">
    <property type="entry name" value="Cyclophilin-type_PPIase_dom"/>
</dbReference>
<dbReference type="PANTHER" id="PTHR11071:SF565">
    <property type="entry name" value="MOCA-CYP, ISOFORM A"/>
    <property type="match status" value="1"/>
</dbReference>
<dbReference type="GO" id="GO:0016018">
    <property type="term" value="F:cyclosporin A binding"/>
    <property type="evidence" value="ECO:0007669"/>
    <property type="project" value="TreeGrafter"/>
</dbReference>
<feature type="compositionally biased region" description="Polar residues" evidence="5">
    <location>
        <begin position="380"/>
        <end position="393"/>
    </location>
</feature>
<evidence type="ECO:0000256" key="2">
    <source>
        <dbReference type="ARBA" id="ARBA00013194"/>
    </source>
</evidence>
<proteinExistence type="predicted"/>
<feature type="compositionally biased region" description="Basic residues" evidence="5">
    <location>
        <begin position="610"/>
        <end position="624"/>
    </location>
</feature>
<dbReference type="SUPFAM" id="SSF50891">
    <property type="entry name" value="Cyclophilin-like"/>
    <property type="match status" value="1"/>
</dbReference>
<dbReference type="PANTHER" id="PTHR11071">
    <property type="entry name" value="PEPTIDYL-PROLYL CIS-TRANS ISOMERASE"/>
    <property type="match status" value="1"/>
</dbReference>
<feature type="compositionally biased region" description="Basic and acidic residues" evidence="5">
    <location>
        <begin position="676"/>
        <end position="685"/>
    </location>
</feature>
<feature type="domain" description="PPIase cyclophilin-type" evidence="6">
    <location>
        <begin position="15"/>
        <end position="180"/>
    </location>
</feature>
<feature type="compositionally biased region" description="Basic residues" evidence="5">
    <location>
        <begin position="208"/>
        <end position="226"/>
    </location>
</feature>
<evidence type="ECO:0000259" key="6">
    <source>
        <dbReference type="PROSITE" id="PS50072"/>
    </source>
</evidence>
<gene>
    <name evidence="7" type="ORF">WA026_011519</name>
</gene>
<keyword evidence="8" id="KW-1185">Reference proteome</keyword>
<reference evidence="7 8" key="1">
    <citation type="submission" date="2023-03" db="EMBL/GenBank/DDBJ databases">
        <title>Genome insight into feeding habits of ladybird beetles.</title>
        <authorList>
            <person name="Li H.-S."/>
            <person name="Huang Y.-H."/>
            <person name="Pang H."/>
        </authorList>
    </citation>
    <scope>NUCLEOTIDE SEQUENCE [LARGE SCALE GENOMIC DNA]</scope>
    <source>
        <strain evidence="7">SYSU_2023b</strain>
        <tissue evidence="7">Whole body</tissue>
    </source>
</reference>
<dbReference type="GO" id="GO:0003755">
    <property type="term" value="F:peptidyl-prolyl cis-trans isomerase activity"/>
    <property type="evidence" value="ECO:0007669"/>
    <property type="project" value="UniProtKB-KW"/>
</dbReference>
<evidence type="ECO:0000256" key="1">
    <source>
        <dbReference type="ARBA" id="ARBA00000971"/>
    </source>
</evidence>
<feature type="region of interest" description="Disordered" evidence="5">
    <location>
        <begin position="187"/>
        <end position="460"/>
    </location>
</feature>
<feature type="region of interest" description="Disordered" evidence="5">
    <location>
        <begin position="721"/>
        <end position="841"/>
    </location>
</feature>
<evidence type="ECO:0000256" key="4">
    <source>
        <dbReference type="ARBA" id="ARBA00023235"/>
    </source>
</evidence>
<dbReference type="Proteomes" id="UP001431783">
    <property type="component" value="Unassembled WGS sequence"/>
</dbReference>
<sequence>MTEKSPTSADRFRCFFDISISGLPSGRILFELFNDVTPKTCENFRSLCTGERGVGATTDKPLNYKGVLFHRVVKDFMIQGGDISSGNGTGGESIYGGTFEDENFDLKHDRGYLLSMSNRGKDTNGSQFFITTQPAPHLDNVHVVFGHVIGGVDVVRQIESLPVDANSRPLQDVRIVKCGEVVKQVKVHKQKSKEVSKEESEEDIEKKEKKKHKKEKKEKKEKKKDKERKEPEKEDESKLHPLAVVTNINPEDIPDVPVNKFLLRGTANNDDRNEKDANDKGSRDRANDRHGNFRGGRRDWENRGFNRRGPMKTKSGRIIKGRGKFRFRTPSRSRSRSVTPPHWRKEEQRVIKMSELAERKNHDSNQVANKEPTESHRQDSNNSRQYRQRTTYTPEPKFERAVDYNALDYEDHESDDERRRDAVKKRVASLVQYPLKGDGKDSAVANGPGKSQDEEDERVLNERSQFLAVALGVQLKASQDEGAEPNNQQETKQAGFLALKGRQQGRLDAVLSGDQMRGGYRRKVVSENGNPEDRNGGRNKFVTEKPSGQLVGRNYRNNIRQDFENRRLGPNRQPRDFDRRRQNKSSFSSRNRQEPPVRRSRERRRDRSRDRRRSRSRSRRRSTPRRATPDRKKVDEKERKSRSKERRDRSEERKKRESPKKERIREERSTTPVRKVLADDKVGEKPDLKKILKAVEPLKPTDSNEEKYRKLLLIRQKVELLEKKRKEEEQKRLEEKQRKVKEESEMLDKAKRAKKEALEKEKLLKTYKVLQELDKRVGSTTKTKRHHSSSSSSSSSSSDRSPRRRSRRTPSRSRQQRRRTRRSTSSSSNSSRRRTPTKKRR</sequence>
<dbReference type="GO" id="GO:0006457">
    <property type="term" value="P:protein folding"/>
    <property type="evidence" value="ECO:0007669"/>
    <property type="project" value="InterPro"/>
</dbReference>
<comment type="catalytic activity">
    <reaction evidence="1">
        <text>[protein]-peptidylproline (omega=180) = [protein]-peptidylproline (omega=0)</text>
        <dbReference type="Rhea" id="RHEA:16237"/>
        <dbReference type="Rhea" id="RHEA-COMP:10747"/>
        <dbReference type="Rhea" id="RHEA-COMP:10748"/>
        <dbReference type="ChEBI" id="CHEBI:83833"/>
        <dbReference type="ChEBI" id="CHEBI:83834"/>
        <dbReference type="EC" id="5.2.1.8"/>
    </reaction>
</comment>
<evidence type="ECO:0000313" key="7">
    <source>
        <dbReference type="EMBL" id="KAK9871244.1"/>
    </source>
</evidence>
<evidence type="ECO:0000313" key="8">
    <source>
        <dbReference type="Proteomes" id="UP001431783"/>
    </source>
</evidence>
<feature type="compositionally biased region" description="Low complexity" evidence="5">
    <location>
        <begin position="789"/>
        <end position="799"/>
    </location>
</feature>
<dbReference type="Pfam" id="PF00160">
    <property type="entry name" value="Pro_isomerase"/>
    <property type="match status" value="1"/>
</dbReference>
<dbReference type="InterPro" id="IPR020892">
    <property type="entry name" value="Cyclophilin-type_PPIase_CS"/>
</dbReference>
<dbReference type="AlphaFoldDB" id="A0AAW1TVQ6"/>
<feature type="compositionally biased region" description="Basic residues" evidence="5">
    <location>
        <begin position="802"/>
        <end position="822"/>
    </location>
</feature>
<dbReference type="EMBL" id="JARQZJ010000005">
    <property type="protein sequence ID" value="KAK9871244.1"/>
    <property type="molecule type" value="Genomic_DNA"/>
</dbReference>
<name>A0AAW1TVQ6_9CUCU</name>
<feature type="compositionally biased region" description="Basic and acidic residues" evidence="5">
    <location>
        <begin position="227"/>
        <end position="239"/>
    </location>
</feature>
<evidence type="ECO:0000256" key="5">
    <source>
        <dbReference type="SAM" id="MobiDB-lite"/>
    </source>
</evidence>
<feature type="region of interest" description="Disordered" evidence="5">
    <location>
        <begin position="478"/>
        <end position="685"/>
    </location>
</feature>
<dbReference type="InterPro" id="IPR029000">
    <property type="entry name" value="Cyclophilin-like_dom_sf"/>
</dbReference>
<keyword evidence="3" id="KW-0697">Rotamase</keyword>